<dbReference type="InterPro" id="IPR036873">
    <property type="entry name" value="Rhodanese-like_dom_sf"/>
</dbReference>
<accession>A0A7C9J0W1</accession>
<dbReference type="SMART" id="SM00450">
    <property type="entry name" value="RHOD"/>
    <property type="match status" value="1"/>
</dbReference>
<evidence type="ECO:0000313" key="4">
    <source>
        <dbReference type="Proteomes" id="UP000479526"/>
    </source>
</evidence>
<organism evidence="3 4">
    <name type="scientific">Herbidospora solisilvae</name>
    <dbReference type="NCBI Taxonomy" id="2696284"/>
    <lineage>
        <taxon>Bacteria</taxon>
        <taxon>Bacillati</taxon>
        <taxon>Actinomycetota</taxon>
        <taxon>Actinomycetes</taxon>
        <taxon>Streptosporangiales</taxon>
        <taxon>Streptosporangiaceae</taxon>
        <taxon>Herbidospora</taxon>
    </lineage>
</organism>
<sequence>MSAILRTPAASPAVAFAHFAARLAVETDVADVARDLAHGVTGVVVVDVRSLESWDQGHVPGALHIPVSEIPATTLPFDQVVVVYCWGPGCNGAQQGGAAFARLGYRVKEMIGGFEYWAREGLPVERGDGKMERRGVDPLVGACALPGRSPQVAERPVGDVGAVGGLRDVAGAEESGDETGFEGGHGGVPKVV</sequence>
<dbReference type="PANTHER" id="PTHR43031">
    <property type="entry name" value="FAD-DEPENDENT OXIDOREDUCTASE"/>
    <property type="match status" value="1"/>
</dbReference>
<dbReference type="Gene3D" id="3.40.250.10">
    <property type="entry name" value="Rhodanese-like domain"/>
    <property type="match status" value="1"/>
</dbReference>
<feature type="domain" description="Rhodanese" evidence="2">
    <location>
        <begin position="39"/>
        <end position="126"/>
    </location>
</feature>
<dbReference type="Proteomes" id="UP000479526">
    <property type="component" value="Unassembled WGS sequence"/>
</dbReference>
<dbReference type="PANTHER" id="PTHR43031:SF1">
    <property type="entry name" value="PYRIDINE NUCLEOTIDE-DISULPHIDE OXIDOREDUCTASE"/>
    <property type="match status" value="1"/>
</dbReference>
<reference evidence="3 4" key="1">
    <citation type="submission" date="2020-01" db="EMBL/GenBank/DDBJ databases">
        <title>Herbidospora sp. NEAU-GS84 nov., a novel actinomycete isolated from soil.</title>
        <authorList>
            <person name="Han L."/>
        </authorList>
    </citation>
    <scope>NUCLEOTIDE SEQUENCE [LARGE SCALE GENOMIC DNA]</scope>
    <source>
        <strain evidence="3 4">NEAU-GS84</strain>
    </source>
</reference>
<dbReference type="PROSITE" id="PS50206">
    <property type="entry name" value="RHODANESE_3"/>
    <property type="match status" value="1"/>
</dbReference>
<protein>
    <submittedName>
        <fullName evidence="3">Rhodanese-like domain-containing protein</fullName>
    </submittedName>
</protein>
<feature type="region of interest" description="Disordered" evidence="1">
    <location>
        <begin position="173"/>
        <end position="192"/>
    </location>
</feature>
<dbReference type="Pfam" id="PF00581">
    <property type="entry name" value="Rhodanese"/>
    <property type="match status" value="1"/>
</dbReference>
<dbReference type="InterPro" id="IPR050229">
    <property type="entry name" value="GlpE_sulfurtransferase"/>
</dbReference>
<proteinExistence type="predicted"/>
<gene>
    <name evidence="3" type="ORF">GT755_06235</name>
</gene>
<dbReference type="InterPro" id="IPR001763">
    <property type="entry name" value="Rhodanese-like_dom"/>
</dbReference>
<evidence type="ECO:0000256" key="1">
    <source>
        <dbReference type="SAM" id="MobiDB-lite"/>
    </source>
</evidence>
<evidence type="ECO:0000313" key="3">
    <source>
        <dbReference type="EMBL" id="NAS21282.1"/>
    </source>
</evidence>
<name>A0A7C9J0W1_9ACTN</name>
<comment type="caution">
    <text evidence="3">The sequence shown here is derived from an EMBL/GenBank/DDBJ whole genome shotgun (WGS) entry which is preliminary data.</text>
</comment>
<dbReference type="SUPFAM" id="SSF52821">
    <property type="entry name" value="Rhodanese/Cell cycle control phosphatase"/>
    <property type="match status" value="1"/>
</dbReference>
<dbReference type="RefSeq" id="WP_161478776.1">
    <property type="nucleotide sequence ID" value="NZ_WXEW01000002.1"/>
</dbReference>
<keyword evidence="4" id="KW-1185">Reference proteome</keyword>
<evidence type="ECO:0000259" key="2">
    <source>
        <dbReference type="PROSITE" id="PS50206"/>
    </source>
</evidence>
<dbReference type="AlphaFoldDB" id="A0A7C9J0W1"/>
<dbReference type="EMBL" id="WXEW01000002">
    <property type="protein sequence ID" value="NAS21282.1"/>
    <property type="molecule type" value="Genomic_DNA"/>
</dbReference>
<feature type="compositionally biased region" description="Gly residues" evidence="1">
    <location>
        <begin position="181"/>
        <end position="192"/>
    </location>
</feature>